<organism evidence="2">
    <name type="scientific">Macaca fascicularis</name>
    <name type="common">Crab-eating macaque</name>
    <name type="synonym">Cynomolgus monkey</name>
    <dbReference type="NCBI Taxonomy" id="9541"/>
    <lineage>
        <taxon>Eukaryota</taxon>
        <taxon>Metazoa</taxon>
        <taxon>Chordata</taxon>
        <taxon>Craniata</taxon>
        <taxon>Vertebrata</taxon>
        <taxon>Euteleostomi</taxon>
        <taxon>Mammalia</taxon>
        <taxon>Eutheria</taxon>
        <taxon>Euarchontoglires</taxon>
        <taxon>Primates</taxon>
        <taxon>Haplorrhini</taxon>
        <taxon>Catarrhini</taxon>
        <taxon>Cercopithecidae</taxon>
        <taxon>Cercopithecinae</taxon>
        <taxon>Macaca</taxon>
    </lineage>
</organism>
<feature type="compositionally biased region" description="Basic and acidic residues" evidence="1">
    <location>
        <begin position="27"/>
        <end position="41"/>
    </location>
</feature>
<protein>
    <submittedName>
        <fullName evidence="2">Uncharacterized protein</fullName>
    </submittedName>
</protein>
<dbReference type="EMBL" id="AB060247">
    <property type="protein sequence ID" value="BAB41173.1"/>
    <property type="molecule type" value="mRNA"/>
</dbReference>
<reference evidence="2" key="1">
    <citation type="journal article" date="2002" name="Genome Biol.">
        <title>Prediction of unidentified human genes on the basis of sequence similarity to novel cDNAs from cynomolgus monkey brain.</title>
        <authorList>
            <person name="Osada N."/>
            <person name="Hida M."/>
            <person name="Kusuda J."/>
            <person name="Tanuma R."/>
            <person name="Hirata M."/>
            <person name="Hirai M."/>
            <person name="Terao K."/>
            <person name="Suzuki Y."/>
            <person name="Sugano S."/>
            <person name="Hashimoto K."/>
        </authorList>
    </citation>
    <scope>NUCLEOTIDE SEQUENCE</scope>
    <source>
        <tissue evidence="2">Frontal lobe left</tissue>
    </source>
</reference>
<evidence type="ECO:0000256" key="1">
    <source>
        <dbReference type="SAM" id="MobiDB-lite"/>
    </source>
</evidence>
<dbReference type="AlphaFoldDB" id="Q9BE08"/>
<proteinExistence type="evidence at transcript level"/>
<evidence type="ECO:0000313" key="2">
    <source>
        <dbReference type="EMBL" id="BAB41173.1"/>
    </source>
</evidence>
<name>Q9BE08_MACFA</name>
<sequence>MSTKAMNKTKQRDRMKGKWRASCGLGDEGRPPRKWHLRTETEVQEGASQGNSTHKGRNKLSLFQKQKNQYGWRESGRRKHGSDKVREEGQAELIGLVDHDREVDFCLGQQEAIGS</sequence>
<feature type="region of interest" description="Disordered" evidence="1">
    <location>
        <begin position="1"/>
        <end position="87"/>
    </location>
</feature>
<accession>Q9BE08</accession>